<keyword evidence="5" id="KW-0560">Oxidoreductase</keyword>
<dbReference type="InterPro" id="IPR004183">
    <property type="entry name" value="Xdiol_dOase_suB"/>
</dbReference>
<dbReference type="GO" id="GO:0008198">
    <property type="term" value="F:ferrous iron binding"/>
    <property type="evidence" value="ECO:0007669"/>
    <property type="project" value="InterPro"/>
</dbReference>
<feature type="domain" description="Extradiol ring-cleavage dioxygenase class III enzyme subunit B" evidence="6">
    <location>
        <begin position="30"/>
        <end position="228"/>
    </location>
</feature>
<name>A0A917CPI8_9GAMM</name>
<dbReference type="Pfam" id="PF02900">
    <property type="entry name" value="LigB"/>
    <property type="match status" value="1"/>
</dbReference>
<dbReference type="GO" id="GO:0008270">
    <property type="term" value="F:zinc ion binding"/>
    <property type="evidence" value="ECO:0007669"/>
    <property type="project" value="InterPro"/>
</dbReference>
<dbReference type="AlphaFoldDB" id="A0A917CPI8"/>
<dbReference type="NCBIfam" id="NF007914">
    <property type="entry name" value="PRK10628.1"/>
    <property type="match status" value="1"/>
</dbReference>
<dbReference type="InterPro" id="IPR014436">
    <property type="entry name" value="Extradiol_dOase_DODA"/>
</dbReference>
<dbReference type="Proteomes" id="UP000632858">
    <property type="component" value="Unassembled WGS sequence"/>
</dbReference>
<keyword evidence="7" id="KW-0223">Dioxygenase</keyword>
<dbReference type="CDD" id="cd07363">
    <property type="entry name" value="45_DOPA_Dioxygenase"/>
    <property type="match status" value="1"/>
</dbReference>
<evidence type="ECO:0000256" key="3">
    <source>
        <dbReference type="ARBA" id="ARBA00022723"/>
    </source>
</evidence>
<proteinExistence type="inferred from homology"/>
<keyword evidence="4" id="KW-0862">Zinc</keyword>
<dbReference type="PANTHER" id="PTHR30096">
    <property type="entry name" value="4,5-DOPA DIOXYGENASE EXTRADIOL-LIKE PROTEIN"/>
    <property type="match status" value="1"/>
</dbReference>
<dbReference type="PIRSF" id="PIRSF006157">
    <property type="entry name" value="Doxgns_DODA"/>
    <property type="match status" value="1"/>
</dbReference>
<evidence type="ECO:0000256" key="2">
    <source>
        <dbReference type="ARBA" id="ARBA00007581"/>
    </source>
</evidence>
<evidence type="ECO:0000256" key="5">
    <source>
        <dbReference type="ARBA" id="ARBA00023002"/>
    </source>
</evidence>
<dbReference type="PANTHER" id="PTHR30096:SF0">
    <property type="entry name" value="4,5-DOPA DIOXYGENASE EXTRADIOL-LIKE PROTEIN"/>
    <property type="match status" value="1"/>
</dbReference>
<comment type="similarity">
    <text evidence="2">Belongs to the DODA-type extradiol aromatic ring-opening dioxygenase family.</text>
</comment>
<dbReference type="Gene3D" id="3.40.830.10">
    <property type="entry name" value="LigB-like"/>
    <property type="match status" value="1"/>
</dbReference>
<evidence type="ECO:0000256" key="4">
    <source>
        <dbReference type="ARBA" id="ARBA00022833"/>
    </source>
</evidence>
<dbReference type="EMBL" id="BMFO01000002">
    <property type="protein sequence ID" value="GGF93178.1"/>
    <property type="molecule type" value="Genomic_DNA"/>
</dbReference>
<evidence type="ECO:0000313" key="8">
    <source>
        <dbReference type="Proteomes" id="UP000632858"/>
    </source>
</evidence>
<protein>
    <submittedName>
        <fullName evidence="7">Dioxygenase</fullName>
    </submittedName>
</protein>
<keyword evidence="3" id="KW-0479">Metal-binding</keyword>
<evidence type="ECO:0000256" key="1">
    <source>
        <dbReference type="ARBA" id="ARBA00001947"/>
    </source>
</evidence>
<comment type="cofactor">
    <cofactor evidence="1">
        <name>Zn(2+)</name>
        <dbReference type="ChEBI" id="CHEBI:29105"/>
    </cofactor>
</comment>
<dbReference type="GO" id="GO:0016702">
    <property type="term" value="F:oxidoreductase activity, acting on single donors with incorporation of molecular oxygen, incorporation of two atoms of oxygen"/>
    <property type="evidence" value="ECO:0007669"/>
    <property type="project" value="UniProtKB-ARBA"/>
</dbReference>
<evidence type="ECO:0000313" key="7">
    <source>
        <dbReference type="EMBL" id="GGF93178.1"/>
    </source>
</evidence>
<gene>
    <name evidence="7" type="ORF">GCM10010960_13840</name>
</gene>
<accession>A0A917CPI8</accession>
<evidence type="ECO:0000259" key="6">
    <source>
        <dbReference type="Pfam" id="PF02900"/>
    </source>
</evidence>
<sequence>MDQRMPALFLGHGSPMNAITDNPFRDAWRRLGGELPRPRAVLCVSAHWETDGARVCAAAQPETIHDFGGFPAELFAVRYPAPGSPALAQEVVALAGGEVAADMRWGLDHGAWQVLMHLFPDADVPVAQLSLPRAYGGQQHVALARKLAPLREAGVMVLGSGNIAHNLRLLSPGGTPAWATAFDTAVAEAIDRRDLEALIDCGRLPGAAQAVPTPEHYWPLLYVLAMAGPNEPLRMFNTDYDWGSISMRSLRVG</sequence>
<reference evidence="7" key="1">
    <citation type="journal article" date="2014" name="Int. J. Syst. Evol. Microbiol.">
        <title>Complete genome sequence of Corynebacterium casei LMG S-19264T (=DSM 44701T), isolated from a smear-ripened cheese.</title>
        <authorList>
            <consortium name="US DOE Joint Genome Institute (JGI-PGF)"/>
            <person name="Walter F."/>
            <person name="Albersmeier A."/>
            <person name="Kalinowski J."/>
            <person name="Ruckert C."/>
        </authorList>
    </citation>
    <scope>NUCLEOTIDE SEQUENCE</scope>
    <source>
        <strain evidence="7">CGMCC 1.12726</strain>
    </source>
</reference>
<organism evidence="7 8">
    <name type="scientific">Arenimonas maotaiensis</name>
    <dbReference type="NCBI Taxonomy" id="1446479"/>
    <lineage>
        <taxon>Bacteria</taxon>
        <taxon>Pseudomonadati</taxon>
        <taxon>Pseudomonadota</taxon>
        <taxon>Gammaproteobacteria</taxon>
        <taxon>Lysobacterales</taxon>
        <taxon>Lysobacteraceae</taxon>
        <taxon>Arenimonas</taxon>
    </lineage>
</organism>
<comment type="caution">
    <text evidence="7">The sequence shown here is derived from an EMBL/GenBank/DDBJ whole genome shotgun (WGS) entry which is preliminary data.</text>
</comment>
<keyword evidence="8" id="KW-1185">Reference proteome</keyword>
<dbReference type="RefSeq" id="WP_188449215.1">
    <property type="nucleotide sequence ID" value="NZ_BMFO01000002.1"/>
</dbReference>
<dbReference type="SUPFAM" id="SSF53213">
    <property type="entry name" value="LigB-like"/>
    <property type="match status" value="1"/>
</dbReference>
<reference evidence="7" key="2">
    <citation type="submission" date="2020-09" db="EMBL/GenBank/DDBJ databases">
        <authorList>
            <person name="Sun Q."/>
            <person name="Zhou Y."/>
        </authorList>
    </citation>
    <scope>NUCLEOTIDE SEQUENCE</scope>
    <source>
        <strain evidence="7">CGMCC 1.12726</strain>
    </source>
</reference>